<accession>A0A4Y2C4H7</accession>
<dbReference type="AlphaFoldDB" id="A0A4Y2C4H7"/>
<dbReference type="Proteomes" id="UP000499080">
    <property type="component" value="Unassembled WGS sequence"/>
</dbReference>
<evidence type="ECO:0000313" key="2">
    <source>
        <dbReference type="Proteomes" id="UP000499080"/>
    </source>
</evidence>
<gene>
    <name evidence="1" type="ORF">AVEN_206777_1</name>
</gene>
<proteinExistence type="predicted"/>
<evidence type="ECO:0000313" key="1">
    <source>
        <dbReference type="EMBL" id="GBL99361.1"/>
    </source>
</evidence>
<comment type="caution">
    <text evidence="1">The sequence shown here is derived from an EMBL/GenBank/DDBJ whole genome shotgun (WGS) entry which is preliminary data.</text>
</comment>
<reference evidence="1 2" key="1">
    <citation type="journal article" date="2019" name="Sci. Rep.">
        <title>Orb-weaving spider Araneus ventricosus genome elucidates the spidroin gene catalogue.</title>
        <authorList>
            <person name="Kono N."/>
            <person name="Nakamura H."/>
            <person name="Ohtoshi R."/>
            <person name="Moran D.A.P."/>
            <person name="Shinohara A."/>
            <person name="Yoshida Y."/>
            <person name="Fujiwara M."/>
            <person name="Mori M."/>
            <person name="Tomita M."/>
            <person name="Arakawa K."/>
        </authorList>
    </citation>
    <scope>NUCLEOTIDE SEQUENCE [LARGE SCALE GENOMIC DNA]</scope>
</reference>
<sequence>MAACLCDAQCLKSCHYGLMSETSDSLFSVVKPIYHPIEFGMAWESLAQGQLNHASEGKQYIIPWGWLGLRPQVLWGQLCETLLPSSQDGLHSLDLFACF</sequence>
<keyword evidence="2" id="KW-1185">Reference proteome</keyword>
<protein>
    <submittedName>
        <fullName evidence="1">Uncharacterized protein</fullName>
    </submittedName>
</protein>
<organism evidence="1 2">
    <name type="scientific">Araneus ventricosus</name>
    <name type="common">Orbweaver spider</name>
    <name type="synonym">Epeira ventricosa</name>
    <dbReference type="NCBI Taxonomy" id="182803"/>
    <lineage>
        <taxon>Eukaryota</taxon>
        <taxon>Metazoa</taxon>
        <taxon>Ecdysozoa</taxon>
        <taxon>Arthropoda</taxon>
        <taxon>Chelicerata</taxon>
        <taxon>Arachnida</taxon>
        <taxon>Araneae</taxon>
        <taxon>Araneomorphae</taxon>
        <taxon>Entelegynae</taxon>
        <taxon>Araneoidea</taxon>
        <taxon>Araneidae</taxon>
        <taxon>Araneus</taxon>
    </lineage>
</organism>
<dbReference type="EMBL" id="BGPR01000148">
    <property type="protein sequence ID" value="GBL99361.1"/>
    <property type="molecule type" value="Genomic_DNA"/>
</dbReference>
<name>A0A4Y2C4H7_ARAVE</name>